<protein>
    <recommendedName>
        <fullName evidence="3">YEATS-Like-Associating Three TM domain-containing protein</fullName>
    </recommendedName>
</protein>
<organism evidence="4 5">
    <name type="scientific">Chryseobacterium phosphatilyticum</name>
    <dbReference type="NCBI Taxonomy" id="475075"/>
    <lineage>
        <taxon>Bacteria</taxon>
        <taxon>Pseudomonadati</taxon>
        <taxon>Bacteroidota</taxon>
        <taxon>Flavobacteriia</taxon>
        <taxon>Flavobacteriales</taxon>
        <taxon>Weeksellaceae</taxon>
        <taxon>Chryseobacterium group</taxon>
        <taxon>Chryseobacterium</taxon>
    </lineage>
</organism>
<keyword evidence="5" id="KW-1185">Reference proteome</keyword>
<feature type="transmembrane region" description="Helical" evidence="2">
    <location>
        <begin position="39"/>
        <end position="60"/>
    </location>
</feature>
<reference evidence="4 5" key="1">
    <citation type="submission" date="2018-04" db="EMBL/GenBank/DDBJ databases">
        <title>Draft Genome Sequence of Phosphate-Solubilizing Chryseobacterium sp. ISE14 that is a Biocontrol and Plant Growth-Promoting Rhizobacterium Isolated from Cucumber.</title>
        <authorList>
            <person name="Jeong J.-J."/>
            <person name="Sang M.K."/>
            <person name="Choi I.-G."/>
            <person name="Kim K.D."/>
        </authorList>
    </citation>
    <scope>NUCLEOTIDE SEQUENCE [LARGE SCALE GENOMIC DNA]</scope>
    <source>
        <strain evidence="4 5">ISE14</strain>
    </source>
</reference>
<evidence type="ECO:0000313" key="4">
    <source>
        <dbReference type="EMBL" id="PWN68561.1"/>
    </source>
</evidence>
<dbReference type="Pfam" id="PF20303">
    <property type="entry name" value="YLATT"/>
    <property type="match status" value="1"/>
</dbReference>
<dbReference type="InterPro" id="IPR046890">
    <property type="entry name" value="YLATT"/>
</dbReference>
<feature type="transmembrane region" description="Helical" evidence="2">
    <location>
        <begin position="12"/>
        <end position="32"/>
    </location>
</feature>
<name>A0A316X457_9FLAO</name>
<comment type="caution">
    <text evidence="4">The sequence shown here is derived from an EMBL/GenBank/DDBJ whole genome shotgun (WGS) entry which is preliminary data.</text>
</comment>
<dbReference type="AlphaFoldDB" id="A0A316X457"/>
<evidence type="ECO:0000313" key="5">
    <source>
        <dbReference type="Proteomes" id="UP000236594"/>
    </source>
</evidence>
<dbReference type="OrthoDB" id="2084204at2"/>
<evidence type="ECO:0000259" key="3">
    <source>
        <dbReference type="Pfam" id="PF20303"/>
    </source>
</evidence>
<keyword evidence="2" id="KW-0812">Transmembrane</keyword>
<dbReference type="Proteomes" id="UP000236594">
    <property type="component" value="Unassembled WGS sequence"/>
</dbReference>
<sequence length="229" mass="25866">MKTTLYILCDQSIRIIIIIFICGLIGGIGNTFKERYCNWILLVKNVLLGIIAATTIPLFLNLVSSDILKNIYEDENKHAINYLIFSGFCIIAAFSSLNFLNTISGRVLQSLKEEIKELKSDNESIRETNKRLDSNITAITPISNDKPSVENRDMEKFKDPGYIEIISSIHNDENRFKPLDAVKNEVNMDNKEIDKKIEILKENNLVKEVISGEGEKAVALTEGAKQILE</sequence>
<gene>
    <name evidence="4" type="ORF">C1631_017890</name>
</gene>
<dbReference type="EMBL" id="PPED02000004">
    <property type="protein sequence ID" value="PWN68561.1"/>
    <property type="molecule type" value="Genomic_DNA"/>
</dbReference>
<evidence type="ECO:0000256" key="2">
    <source>
        <dbReference type="SAM" id="Phobius"/>
    </source>
</evidence>
<accession>A0A316X457</accession>
<keyword evidence="2" id="KW-0472">Membrane</keyword>
<feature type="coiled-coil region" evidence="1">
    <location>
        <begin position="108"/>
        <end position="135"/>
    </location>
</feature>
<feature type="transmembrane region" description="Helical" evidence="2">
    <location>
        <begin position="80"/>
        <end position="100"/>
    </location>
</feature>
<feature type="domain" description="YEATS-Like-Associating Three TM" evidence="3">
    <location>
        <begin position="13"/>
        <end position="115"/>
    </location>
</feature>
<proteinExistence type="predicted"/>
<evidence type="ECO:0000256" key="1">
    <source>
        <dbReference type="SAM" id="Coils"/>
    </source>
</evidence>
<dbReference type="RefSeq" id="WP_109713622.1">
    <property type="nucleotide sequence ID" value="NZ_PPED02000004.1"/>
</dbReference>
<keyword evidence="2" id="KW-1133">Transmembrane helix</keyword>
<keyword evidence="1" id="KW-0175">Coiled coil</keyword>